<dbReference type="Gene3D" id="1.20.58.760">
    <property type="entry name" value="Peptidase M41"/>
    <property type="match status" value="1"/>
</dbReference>
<dbReference type="InterPro" id="IPR027417">
    <property type="entry name" value="P-loop_NTPase"/>
</dbReference>
<dbReference type="Gene3D" id="3.40.50.300">
    <property type="entry name" value="P-loop containing nucleotide triphosphate hydrolases"/>
    <property type="match status" value="1"/>
</dbReference>
<evidence type="ECO:0000256" key="4">
    <source>
        <dbReference type="ARBA" id="ARBA00022475"/>
    </source>
</evidence>
<dbReference type="Pfam" id="PF01434">
    <property type="entry name" value="Peptidase_M41"/>
    <property type="match status" value="1"/>
</dbReference>
<keyword evidence="11 16" id="KW-0067">ATP-binding</keyword>
<dbReference type="NCBIfam" id="TIGR01241">
    <property type="entry name" value="FtsH_fam"/>
    <property type="match status" value="1"/>
</dbReference>
<evidence type="ECO:0000256" key="17">
    <source>
        <dbReference type="SAM" id="MobiDB-lite"/>
    </source>
</evidence>
<evidence type="ECO:0000256" key="6">
    <source>
        <dbReference type="ARBA" id="ARBA00022692"/>
    </source>
</evidence>
<evidence type="ECO:0000256" key="5">
    <source>
        <dbReference type="ARBA" id="ARBA00022670"/>
    </source>
</evidence>
<evidence type="ECO:0000256" key="15">
    <source>
        <dbReference type="ARBA" id="ARBA00061570"/>
    </source>
</evidence>
<evidence type="ECO:0000256" key="1">
    <source>
        <dbReference type="ARBA" id="ARBA00001947"/>
    </source>
</evidence>
<dbReference type="InterPro" id="IPR003593">
    <property type="entry name" value="AAA+_ATPase"/>
</dbReference>
<keyword evidence="5" id="KW-0645">Protease</keyword>
<comment type="similarity">
    <text evidence="16">Belongs to the AAA ATPase family.</text>
</comment>
<feature type="region of interest" description="Disordered" evidence="17">
    <location>
        <begin position="440"/>
        <end position="560"/>
    </location>
</feature>
<keyword evidence="6" id="KW-0812">Transmembrane</keyword>
<reference evidence="19" key="2">
    <citation type="journal article" date="2021" name="PeerJ">
        <title>Extensive microbial diversity within the chicken gut microbiome revealed by metagenomics and culture.</title>
        <authorList>
            <person name="Gilroy R."/>
            <person name="Ravi A."/>
            <person name="Getino M."/>
            <person name="Pursley I."/>
            <person name="Horton D.L."/>
            <person name="Alikhan N.F."/>
            <person name="Baker D."/>
            <person name="Gharbi K."/>
            <person name="Hall N."/>
            <person name="Watson M."/>
            <person name="Adriaenssens E.M."/>
            <person name="Foster-Nyarko E."/>
            <person name="Jarju S."/>
            <person name="Secka A."/>
            <person name="Antonio M."/>
            <person name="Oren A."/>
            <person name="Chaudhuri R.R."/>
            <person name="La Ragione R."/>
            <person name="Hildebrand F."/>
            <person name="Pallen M.J."/>
        </authorList>
    </citation>
    <scope>NUCLEOTIDE SEQUENCE</scope>
    <source>
        <strain evidence="19">CHK176-22527</strain>
    </source>
</reference>
<feature type="compositionally biased region" description="Acidic residues" evidence="17">
    <location>
        <begin position="506"/>
        <end position="551"/>
    </location>
</feature>
<dbReference type="InterPro" id="IPR037219">
    <property type="entry name" value="Peptidase_M41-like"/>
</dbReference>
<dbReference type="SMART" id="SM00382">
    <property type="entry name" value="AAA"/>
    <property type="match status" value="1"/>
</dbReference>
<dbReference type="HAMAP" id="MF_01458">
    <property type="entry name" value="FtsH"/>
    <property type="match status" value="1"/>
</dbReference>
<comment type="subcellular location">
    <subcellularLocation>
        <location evidence="2">Membrane</location>
    </subcellularLocation>
</comment>
<evidence type="ECO:0000259" key="18">
    <source>
        <dbReference type="SMART" id="SM00382"/>
    </source>
</evidence>
<accession>A0A9D1HBJ7</accession>
<dbReference type="InterPro" id="IPR041569">
    <property type="entry name" value="AAA_lid_3"/>
</dbReference>
<dbReference type="GO" id="GO:0004176">
    <property type="term" value="F:ATP-dependent peptidase activity"/>
    <property type="evidence" value="ECO:0007669"/>
    <property type="project" value="InterPro"/>
</dbReference>
<keyword evidence="10" id="KW-0862">Zinc</keyword>
<proteinExistence type="inferred from homology"/>
<evidence type="ECO:0000256" key="12">
    <source>
        <dbReference type="ARBA" id="ARBA00022989"/>
    </source>
</evidence>
<comment type="similarity">
    <text evidence="15">In the central section; belongs to the AAA ATPase family.</text>
</comment>
<protein>
    <submittedName>
        <fullName evidence="19">ATP-dependent zinc metalloprotease FtsH</fullName>
    </submittedName>
</protein>
<feature type="compositionally biased region" description="Basic and acidic residues" evidence="17">
    <location>
        <begin position="440"/>
        <end position="476"/>
    </location>
</feature>
<name>A0A9D1HBJ7_9FIRM</name>
<gene>
    <name evidence="19" type="primary">ftsH</name>
    <name evidence="19" type="ORF">IAD12_01080</name>
</gene>
<dbReference type="SUPFAM" id="SSF140990">
    <property type="entry name" value="FtsH protease domain-like"/>
    <property type="match status" value="1"/>
</dbReference>
<dbReference type="GO" id="GO:0016020">
    <property type="term" value="C:membrane"/>
    <property type="evidence" value="ECO:0007669"/>
    <property type="project" value="UniProtKB-SubCell"/>
</dbReference>
<evidence type="ECO:0000256" key="13">
    <source>
        <dbReference type="ARBA" id="ARBA00023049"/>
    </source>
</evidence>
<feature type="domain" description="AAA+ ATPase" evidence="18">
    <location>
        <begin position="12"/>
        <end position="151"/>
    </location>
</feature>
<comment type="similarity">
    <text evidence="3">In the C-terminal section; belongs to the peptidase M41 family.</text>
</comment>
<dbReference type="GO" id="GO:0016887">
    <property type="term" value="F:ATP hydrolysis activity"/>
    <property type="evidence" value="ECO:0007669"/>
    <property type="project" value="InterPro"/>
</dbReference>
<dbReference type="EMBL" id="DVLX01000015">
    <property type="protein sequence ID" value="HIT98834.1"/>
    <property type="molecule type" value="Genomic_DNA"/>
</dbReference>
<dbReference type="GO" id="GO:0004222">
    <property type="term" value="F:metalloendopeptidase activity"/>
    <property type="evidence" value="ECO:0007669"/>
    <property type="project" value="InterPro"/>
</dbReference>
<evidence type="ECO:0000256" key="8">
    <source>
        <dbReference type="ARBA" id="ARBA00022741"/>
    </source>
</evidence>
<evidence type="ECO:0000256" key="16">
    <source>
        <dbReference type="RuleBase" id="RU003651"/>
    </source>
</evidence>
<sequence>HPAKYNNLGARIPKGILLVGPPGTGKTYISRATAGEAGVPFFTISGSDFVEMFVGVGASRVRDLFEQAKKNAPCIVFIDEIDAVGRKRGAGLGGGHDEREQTLNQLLVEMDGFAGNSGIIILAATNRPDVLDPALLRPGRFDRQIVIGIPDIVGREEIFRIHSRNKPLADDVNPKVLARRTPGFSPADIENMLNEAALLTARRNGIKIRMEEIEEAITKVIAGPEKKSRVISEEERKLTAYHEAGHAVVAHVLPKTDPVHQITIIPRGRAGGFTMILPKEDKYYGTKETMREQIIHLLGGRVAEMLTLDDISTGASNDIQRATDIAKEMVTKYGFSDKLGPVNYSSSDEVFLGKDFSTRQAYSEETASEIDEEVKAIIEEAYGAAKKILSDNIEQLKVVAEGLLEVETLDNRQFEQLYNGEKTPEELAAELKEEMEKKKLKDKKEAAESERIRKKAENLERQRLEEAAKALEEQGKNAKFKPTVMTYNDVTKTAEPYDGSKKDTGADDEDIRDDDMPSEEELAVYDTDYLNDDTDDAEDTEEQDAGDENDGSEEKAGDDK</sequence>
<dbReference type="PANTHER" id="PTHR23076:SF113">
    <property type="entry name" value="ATP-DEPENDENT ZINC METALLOPROTEASE FTSH 1, CHLOROPLASTIC-RELATED"/>
    <property type="match status" value="1"/>
</dbReference>
<dbReference type="PANTHER" id="PTHR23076">
    <property type="entry name" value="METALLOPROTEASE M41 FTSH"/>
    <property type="match status" value="1"/>
</dbReference>
<dbReference type="InterPro" id="IPR005936">
    <property type="entry name" value="FtsH"/>
</dbReference>
<dbReference type="FunFam" id="3.40.50.300:FF:000001">
    <property type="entry name" value="ATP-dependent zinc metalloprotease FtsH"/>
    <property type="match status" value="1"/>
</dbReference>
<dbReference type="InterPro" id="IPR000642">
    <property type="entry name" value="Peptidase_M41"/>
</dbReference>
<comment type="cofactor">
    <cofactor evidence="1">
        <name>Zn(2+)</name>
        <dbReference type="ChEBI" id="CHEBI:29105"/>
    </cofactor>
</comment>
<dbReference type="GO" id="GO:0046872">
    <property type="term" value="F:metal ion binding"/>
    <property type="evidence" value="ECO:0007669"/>
    <property type="project" value="UniProtKB-KW"/>
</dbReference>
<evidence type="ECO:0000313" key="19">
    <source>
        <dbReference type="EMBL" id="HIT98834.1"/>
    </source>
</evidence>
<evidence type="ECO:0000256" key="10">
    <source>
        <dbReference type="ARBA" id="ARBA00022833"/>
    </source>
</evidence>
<evidence type="ECO:0000256" key="14">
    <source>
        <dbReference type="ARBA" id="ARBA00023136"/>
    </source>
</evidence>
<dbReference type="GO" id="GO:0005524">
    <property type="term" value="F:ATP binding"/>
    <property type="evidence" value="ECO:0007669"/>
    <property type="project" value="UniProtKB-KW"/>
</dbReference>
<dbReference type="FunFam" id="1.10.8.60:FF:000001">
    <property type="entry name" value="ATP-dependent zinc metalloprotease FtsH"/>
    <property type="match status" value="1"/>
</dbReference>
<evidence type="ECO:0000256" key="2">
    <source>
        <dbReference type="ARBA" id="ARBA00004370"/>
    </source>
</evidence>
<keyword evidence="12" id="KW-1133">Transmembrane helix</keyword>
<evidence type="ECO:0000256" key="7">
    <source>
        <dbReference type="ARBA" id="ARBA00022723"/>
    </source>
</evidence>
<feature type="non-terminal residue" evidence="19">
    <location>
        <position position="1"/>
    </location>
</feature>
<dbReference type="InterPro" id="IPR003959">
    <property type="entry name" value="ATPase_AAA_core"/>
</dbReference>
<evidence type="ECO:0000256" key="9">
    <source>
        <dbReference type="ARBA" id="ARBA00022801"/>
    </source>
</evidence>
<reference evidence="19" key="1">
    <citation type="submission" date="2020-10" db="EMBL/GenBank/DDBJ databases">
        <authorList>
            <person name="Gilroy R."/>
        </authorList>
    </citation>
    <scope>NUCLEOTIDE SEQUENCE</scope>
    <source>
        <strain evidence="19">CHK176-22527</strain>
    </source>
</reference>
<dbReference type="PROSITE" id="PS00674">
    <property type="entry name" value="AAA"/>
    <property type="match status" value="1"/>
</dbReference>
<comment type="caution">
    <text evidence="19">The sequence shown here is derived from an EMBL/GenBank/DDBJ whole genome shotgun (WGS) entry which is preliminary data.</text>
</comment>
<dbReference type="AlphaFoldDB" id="A0A9D1HBJ7"/>
<keyword evidence="4" id="KW-1003">Cell membrane</keyword>
<evidence type="ECO:0000313" key="20">
    <source>
        <dbReference type="Proteomes" id="UP000824159"/>
    </source>
</evidence>
<evidence type="ECO:0000256" key="11">
    <source>
        <dbReference type="ARBA" id="ARBA00022840"/>
    </source>
</evidence>
<keyword evidence="13 19" id="KW-0482">Metalloprotease</keyword>
<dbReference type="CDD" id="cd19501">
    <property type="entry name" value="RecA-like_FtsH"/>
    <property type="match status" value="1"/>
</dbReference>
<evidence type="ECO:0000256" key="3">
    <source>
        <dbReference type="ARBA" id="ARBA00010044"/>
    </source>
</evidence>
<keyword evidence="7" id="KW-0479">Metal-binding</keyword>
<dbReference type="Gene3D" id="1.10.8.60">
    <property type="match status" value="1"/>
</dbReference>
<organism evidence="19 20">
    <name type="scientific">Candidatus Allocopromorpha excrementavium</name>
    <dbReference type="NCBI Taxonomy" id="2840741"/>
    <lineage>
        <taxon>Bacteria</taxon>
        <taxon>Bacillati</taxon>
        <taxon>Bacillota</taxon>
        <taxon>Clostridia</taxon>
        <taxon>Eubacteriales</taxon>
        <taxon>Eubacteriaceae</taxon>
        <taxon>Eubacteriaceae incertae sedis</taxon>
        <taxon>Candidatus Allocopromorpha</taxon>
    </lineage>
</organism>
<dbReference type="FunFam" id="1.20.58.760:FF:000001">
    <property type="entry name" value="ATP-dependent zinc metalloprotease FtsH"/>
    <property type="match status" value="1"/>
</dbReference>
<dbReference type="SUPFAM" id="SSF52540">
    <property type="entry name" value="P-loop containing nucleoside triphosphate hydrolases"/>
    <property type="match status" value="1"/>
</dbReference>
<dbReference type="Pfam" id="PF17862">
    <property type="entry name" value="AAA_lid_3"/>
    <property type="match status" value="1"/>
</dbReference>
<dbReference type="InterPro" id="IPR003960">
    <property type="entry name" value="ATPase_AAA_CS"/>
</dbReference>
<dbReference type="Proteomes" id="UP000824159">
    <property type="component" value="Unassembled WGS sequence"/>
</dbReference>
<dbReference type="GO" id="GO:0006508">
    <property type="term" value="P:proteolysis"/>
    <property type="evidence" value="ECO:0007669"/>
    <property type="project" value="UniProtKB-KW"/>
</dbReference>
<keyword evidence="8 16" id="KW-0547">Nucleotide-binding</keyword>
<dbReference type="Pfam" id="PF00004">
    <property type="entry name" value="AAA"/>
    <property type="match status" value="1"/>
</dbReference>
<keyword evidence="14" id="KW-0472">Membrane</keyword>
<keyword evidence="9" id="KW-0378">Hydrolase</keyword>